<dbReference type="InterPro" id="IPR043128">
    <property type="entry name" value="Rev_trsase/Diguanyl_cyclase"/>
</dbReference>
<dbReference type="GO" id="GO:0003676">
    <property type="term" value="F:nucleic acid binding"/>
    <property type="evidence" value="ECO:0007669"/>
    <property type="project" value="InterPro"/>
</dbReference>
<dbReference type="InterPro" id="IPR005312">
    <property type="entry name" value="DUF1759"/>
</dbReference>
<proteinExistence type="predicted"/>
<dbReference type="Pfam" id="PF18701">
    <property type="entry name" value="DUF5641"/>
    <property type="match status" value="1"/>
</dbReference>
<accession>A0A9Q1H8G6</accession>
<dbReference type="PROSITE" id="PS50994">
    <property type="entry name" value="INTEGRASE"/>
    <property type="match status" value="1"/>
</dbReference>
<dbReference type="CDD" id="cd01644">
    <property type="entry name" value="RT_pepA17"/>
    <property type="match status" value="1"/>
</dbReference>
<feature type="domain" description="Integrase catalytic" evidence="2">
    <location>
        <begin position="1461"/>
        <end position="1647"/>
    </location>
</feature>
<feature type="region of interest" description="Disordered" evidence="1">
    <location>
        <begin position="1239"/>
        <end position="1258"/>
    </location>
</feature>
<dbReference type="InterPro" id="IPR012337">
    <property type="entry name" value="RNaseH-like_sf"/>
</dbReference>
<dbReference type="InterPro" id="IPR008042">
    <property type="entry name" value="Retrotrans_Pao"/>
</dbReference>
<dbReference type="EMBL" id="JAIZAY010000006">
    <property type="protein sequence ID" value="KAJ8039642.1"/>
    <property type="molecule type" value="Genomic_DNA"/>
</dbReference>
<dbReference type="Gene3D" id="3.10.10.10">
    <property type="entry name" value="HIV Type 1 Reverse Transcriptase, subunit A, domain 1"/>
    <property type="match status" value="1"/>
</dbReference>
<dbReference type="Pfam" id="PF05380">
    <property type="entry name" value="Peptidase_A17"/>
    <property type="match status" value="1"/>
</dbReference>
<sequence>MSAKEKEFRLQRRNAKAKLTRLVKGMELLIAQGRSIQEVNESYSKVSEAYETVQTKHDLLVSEIEDEEEFLRQEQWMEECQENFIKITLTQKDYCYQRESNIQTHAPDSGIAENNSPGPAVGTPTVNIPGQVLDSSAQPGLPLPVPGSNAPQLVSSLYGIPKPSLPMFSGGREKDFAMLKMALDSLIGVHPSLTEQYKYQVLLGRLGGNARKLAESFMHETTPYSSAIQALMEKYGQPRQLVQSELGRIMQTPVIKFSDYDGFENFALTVNSLVGMLKSLEGENGFELKCGSHVDRLISKLPPSYRDRFVEFCITTKILEPNSDKTYNLIHLADWLQVKARALRISHQASDLYRENTQPRMARSKNQPSTSSYLVREKPKAYCPYCNETNHFLGGCQEFRKFSTDEIIQWIQSDKRCWRCGRKHNPEKCTLKRPCNNCSDLHLTILHDAIHKGLDKPTPSVNMYIDKDRRPHNVMLKIVPVRLHGPNGCLDTYAVLDDGSMRTIILDEAVNKLDLTGERDEIHLTTVRQEPTQCIGRTLTFEISAAEQPNKRYQIQGAFTSPLLRLSDYSYPIQSLQGRWAHLRGLKLPDVYNARPLILIGSDNANLILPQEPVILGPSGSPAAVRTKLGWTLQGPSSLVKARNESCNFITIAQNNQLMRDVQRLWQVDTLPYTRQAVRSKQDQKALEVLEERTIRVDVDGILRYATPLLRLEDGTQFNVDQRSIHPNLKRTEKHLQSKPGVAEIHNRQISQLVEAGFVKKISEEEAKESKESWYIPHHVVEHNGKHRLVFNCSYEYEGKSLNRHLLPGPTIGSTLLGVSLRFRQHPIAVSGDIKAMFHQVLLLPEDKPLLRFLWRNMEENSKPTIYEWQVLPFGTTCSPCCASFALKKHVTDNKKGNEEVLKTLEEGFYVDNCLYSVRTVVEGKKLILKLRSVLAVGGFNIRQWASNDSKVIEDLPSEAKSENCEFSIMSDHDEKPEPMLGLRWRCRQDQLHYNYKPIPYDRLNLRNVYKVLASQYDPLGYLSPFTARAKILVQDLWKNGQDWDTELNEGELKRRWCEWEQELPYLPLVTLPRCYTPCDVDTTKVHRQLHIFCDASERVYGSVAYLRNQTEDGNIQVSFVKARSRVAPKRQLSMPRLELCAALSGAELAALLLKELSFPIESTHFWSDSTTVLRWLDSESCRYKVFVGTRISEIQTITNGSKWRYVNTHLNPADDLTRGKTLKELAAETRWRTGPSFLLQPSDQWPDEPKRSPKGDMEDVRVELKKTTFCGAVETPILPDPKSFDQLEDLIKATKQSQDGAASVSQTSHLTADDVEKTEGMLYRQIQKDCFPEEFKLAKAGKSLPSNSRLLPFDVVYDDRCDLLRLGGRLRKADPLEQQTKHPIILDPNHYITRLVIKSYDHQLHHPGPERVLAETRRRFWIIRGREAIRRHQRECVECRKWRAKPVVPKMSDLPVSRLQLFKPAFYSTGVDCFDPMTVSIGRRSEKRWGVIFKCLTTRAIHLDLLESLDTDAFLMAFRRFIARRGKPFEILSDCGTNFKGAEKELRESFNSLSKDLEQRLARQQVRFRFNPPQAPHFGGTWENEVKSVKNALKVALGAQRVTEAVLRTVLIEVEGILNSKPLGYVSSDERDIDPVTPNVLLMGRHDPALPQVIYADRDLLTRKRWRHSQVLADHFWKHFIKYYLPTLQPRQKWTKEEPNLSVGNPVMIVDPQSPRAEWKVGRVTEVFASDDGRMRTVKIEVDGHFYTRPVVKVVQLPELKDN</sequence>
<dbReference type="Proteomes" id="UP001152320">
    <property type="component" value="Chromosome 6"/>
</dbReference>
<dbReference type="InterPro" id="IPR043502">
    <property type="entry name" value="DNA/RNA_pol_sf"/>
</dbReference>
<dbReference type="PANTHER" id="PTHR47331:SF5">
    <property type="entry name" value="RIBONUCLEASE H"/>
    <property type="match status" value="1"/>
</dbReference>
<keyword evidence="4" id="KW-1185">Reference proteome</keyword>
<reference evidence="3" key="1">
    <citation type="submission" date="2021-10" db="EMBL/GenBank/DDBJ databases">
        <title>Tropical sea cucumber genome reveals ecological adaptation and Cuvierian tubules defense mechanism.</title>
        <authorList>
            <person name="Chen T."/>
        </authorList>
    </citation>
    <scope>NUCLEOTIDE SEQUENCE</scope>
    <source>
        <strain evidence="3">Nanhai2018</strain>
        <tissue evidence="3">Muscle</tissue>
    </source>
</reference>
<dbReference type="InterPro" id="IPR040676">
    <property type="entry name" value="DUF5641"/>
</dbReference>
<dbReference type="OrthoDB" id="10056126at2759"/>
<dbReference type="Pfam" id="PF03564">
    <property type="entry name" value="DUF1759"/>
    <property type="match status" value="1"/>
</dbReference>
<dbReference type="SUPFAM" id="SSF53098">
    <property type="entry name" value="Ribonuclease H-like"/>
    <property type="match status" value="1"/>
</dbReference>
<dbReference type="InterPro" id="IPR001584">
    <property type="entry name" value="Integrase_cat-core"/>
</dbReference>
<protein>
    <recommendedName>
        <fullName evidence="2">Integrase catalytic domain-containing protein</fullName>
    </recommendedName>
</protein>
<evidence type="ECO:0000256" key="1">
    <source>
        <dbReference type="SAM" id="MobiDB-lite"/>
    </source>
</evidence>
<evidence type="ECO:0000259" key="2">
    <source>
        <dbReference type="PROSITE" id="PS50994"/>
    </source>
</evidence>
<name>A0A9Q1H8G6_HOLLE</name>
<dbReference type="PANTHER" id="PTHR47331">
    <property type="entry name" value="PHD-TYPE DOMAIN-CONTAINING PROTEIN"/>
    <property type="match status" value="1"/>
</dbReference>
<organism evidence="3 4">
    <name type="scientific">Holothuria leucospilota</name>
    <name type="common">Black long sea cucumber</name>
    <name type="synonym">Mertensiothuria leucospilota</name>
    <dbReference type="NCBI Taxonomy" id="206669"/>
    <lineage>
        <taxon>Eukaryota</taxon>
        <taxon>Metazoa</taxon>
        <taxon>Echinodermata</taxon>
        <taxon>Eleutherozoa</taxon>
        <taxon>Echinozoa</taxon>
        <taxon>Holothuroidea</taxon>
        <taxon>Aspidochirotacea</taxon>
        <taxon>Aspidochirotida</taxon>
        <taxon>Holothuriidae</taxon>
        <taxon>Holothuria</taxon>
    </lineage>
</organism>
<dbReference type="InterPro" id="IPR036397">
    <property type="entry name" value="RNaseH_sf"/>
</dbReference>
<gene>
    <name evidence="3" type="ORF">HOLleu_13704</name>
</gene>
<comment type="caution">
    <text evidence="3">The sequence shown here is derived from an EMBL/GenBank/DDBJ whole genome shotgun (WGS) entry which is preliminary data.</text>
</comment>
<evidence type="ECO:0000313" key="4">
    <source>
        <dbReference type="Proteomes" id="UP001152320"/>
    </source>
</evidence>
<dbReference type="SUPFAM" id="SSF56672">
    <property type="entry name" value="DNA/RNA polymerases"/>
    <property type="match status" value="1"/>
</dbReference>
<feature type="compositionally biased region" description="Basic and acidic residues" evidence="1">
    <location>
        <begin position="1248"/>
        <end position="1258"/>
    </location>
</feature>
<dbReference type="GO" id="GO:0015074">
    <property type="term" value="P:DNA integration"/>
    <property type="evidence" value="ECO:0007669"/>
    <property type="project" value="InterPro"/>
</dbReference>
<dbReference type="Gene3D" id="3.30.420.10">
    <property type="entry name" value="Ribonuclease H-like superfamily/Ribonuclease H"/>
    <property type="match status" value="1"/>
</dbReference>
<dbReference type="Gene3D" id="3.30.70.270">
    <property type="match status" value="1"/>
</dbReference>
<evidence type="ECO:0000313" key="3">
    <source>
        <dbReference type="EMBL" id="KAJ8039642.1"/>
    </source>
</evidence>